<keyword evidence="1" id="KW-0663">Pyridoxal phosphate</keyword>
<dbReference type="PIRSF" id="PIRSF000390">
    <property type="entry name" value="PLP_StrS"/>
    <property type="match status" value="1"/>
</dbReference>
<reference evidence="2 3" key="1">
    <citation type="submission" date="2019-10" db="EMBL/GenBank/DDBJ databases">
        <title>Description of Paenibacillus humi sp. nov.</title>
        <authorList>
            <person name="Carlier A."/>
            <person name="Qi S."/>
        </authorList>
    </citation>
    <scope>NUCLEOTIDE SEQUENCE [LARGE SCALE GENOMIC DNA]</scope>
    <source>
        <strain evidence="2 3">LMG 31461</strain>
    </source>
</reference>
<name>A0ABX1XB29_9BACL</name>
<gene>
    <name evidence="2" type="ORF">GC096_14255</name>
</gene>
<comment type="similarity">
    <text evidence="1">Belongs to the DegT/DnrJ/EryC1 family.</text>
</comment>
<dbReference type="InterPro" id="IPR000653">
    <property type="entry name" value="DegT/StrS_aminotransferase"/>
</dbReference>
<keyword evidence="2" id="KW-0032">Aminotransferase</keyword>
<keyword evidence="3" id="KW-1185">Reference proteome</keyword>
<sequence>MFTNKKRIYLSPPHMSGNEMAFIQEAFDTNWIAPLGPHVDAFEKEIASHVGLVDAAAVSSGTAAIHLALRLLNVAEGDTVFCSSLTFVASANPIVYLGATPVFIDSEPETWNMSPQALERAFYEAALNGKLPKAIIVVNLYGQSAKMDEIVALCKLFHVPIIEDAAESLGSTYKGRASGSFGKFGVYSFNGNKIISTSGGGMLVSNDVDGLNKARFLATQARDYALHYQHSQMGYNYRMSNILAGVGRAQLAVLEERVVARRVVFERYYHKLSHLPGIQFMPELPNTRSNRWLTALTVDAKEAGVSVETLIELLAEENIEARLVWKPLHMQPLFEGIAYYPHSDNDNVSERLFQSGLCLPSGSSMTEEEQDRVITCIQKSILKAKSISA</sequence>
<dbReference type="InterPro" id="IPR015421">
    <property type="entry name" value="PyrdxlP-dep_Trfase_major"/>
</dbReference>
<dbReference type="PANTHER" id="PTHR30244:SF34">
    <property type="entry name" value="DTDP-4-AMINO-4,6-DIDEOXYGALACTOSE TRANSAMINASE"/>
    <property type="match status" value="1"/>
</dbReference>
<dbReference type="GO" id="GO:0008483">
    <property type="term" value="F:transaminase activity"/>
    <property type="evidence" value="ECO:0007669"/>
    <property type="project" value="UniProtKB-KW"/>
</dbReference>
<dbReference type="CDD" id="cd00616">
    <property type="entry name" value="AHBA_syn"/>
    <property type="match status" value="1"/>
</dbReference>
<evidence type="ECO:0000313" key="3">
    <source>
        <dbReference type="Proteomes" id="UP000653578"/>
    </source>
</evidence>
<dbReference type="Pfam" id="PF01041">
    <property type="entry name" value="DegT_DnrJ_EryC1"/>
    <property type="match status" value="1"/>
</dbReference>
<evidence type="ECO:0000313" key="2">
    <source>
        <dbReference type="EMBL" id="NOU65198.1"/>
    </source>
</evidence>
<dbReference type="InterPro" id="IPR015422">
    <property type="entry name" value="PyrdxlP-dep_Trfase_small"/>
</dbReference>
<proteinExistence type="inferred from homology"/>
<organism evidence="2 3">
    <name type="scientific">Paenibacillus plantarum</name>
    <dbReference type="NCBI Taxonomy" id="2654975"/>
    <lineage>
        <taxon>Bacteria</taxon>
        <taxon>Bacillati</taxon>
        <taxon>Bacillota</taxon>
        <taxon>Bacilli</taxon>
        <taxon>Bacillales</taxon>
        <taxon>Paenibacillaceae</taxon>
        <taxon>Paenibacillus</taxon>
    </lineage>
</organism>
<dbReference type="Gene3D" id="3.90.1150.10">
    <property type="entry name" value="Aspartate Aminotransferase, domain 1"/>
    <property type="match status" value="1"/>
</dbReference>
<dbReference type="SUPFAM" id="SSF53383">
    <property type="entry name" value="PLP-dependent transferases"/>
    <property type="match status" value="1"/>
</dbReference>
<dbReference type="PANTHER" id="PTHR30244">
    <property type="entry name" value="TRANSAMINASE"/>
    <property type="match status" value="1"/>
</dbReference>
<dbReference type="Gene3D" id="3.40.640.10">
    <property type="entry name" value="Type I PLP-dependent aspartate aminotransferase-like (Major domain)"/>
    <property type="match status" value="1"/>
</dbReference>
<dbReference type="Proteomes" id="UP000653578">
    <property type="component" value="Unassembled WGS sequence"/>
</dbReference>
<dbReference type="RefSeq" id="WP_171631086.1">
    <property type="nucleotide sequence ID" value="NZ_WHNY01000041.1"/>
</dbReference>
<evidence type="ECO:0000256" key="1">
    <source>
        <dbReference type="RuleBase" id="RU004508"/>
    </source>
</evidence>
<accession>A0ABX1XB29</accession>
<comment type="caution">
    <text evidence="2">The sequence shown here is derived from an EMBL/GenBank/DDBJ whole genome shotgun (WGS) entry which is preliminary data.</text>
</comment>
<dbReference type="InterPro" id="IPR015424">
    <property type="entry name" value="PyrdxlP-dep_Trfase"/>
</dbReference>
<keyword evidence="2" id="KW-0808">Transferase</keyword>
<protein>
    <submittedName>
        <fullName evidence="2">Aminotransferase class I/II-fold pyridoxal phosphate-dependent enzyme</fullName>
    </submittedName>
</protein>
<dbReference type="EMBL" id="WHNY01000041">
    <property type="protein sequence ID" value="NOU65198.1"/>
    <property type="molecule type" value="Genomic_DNA"/>
</dbReference>